<feature type="domain" description="DNA methylase N-4/N-6" evidence="6">
    <location>
        <begin position="490"/>
        <end position="817"/>
    </location>
</feature>
<dbReference type="OrthoDB" id="9800801at2"/>
<evidence type="ECO:0000256" key="3">
    <source>
        <dbReference type="ARBA" id="ARBA00022679"/>
    </source>
</evidence>
<dbReference type="InterPro" id="IPR002052">
    <property type="entry name" value="DNA_methylase_N6_adenine_CS"/>
</dbReference>
<evidence type="ECO:0000313" key="7">
    <source>
        <dbReference type="EMBL" id="ACX51967.1"/>
    </source>
</evidence>
<dbReference type="HOGENOM" id="CLU_013151_0_0_9"/>
<organism evidence="7 8">
    <name type="scientific">Ammonifex degensii (strain DSM 10501 / KC4)</name>
    <dbReference type="NCBI Taxonomy" id="429009"/>
    <lineage>
        <taxon>Bacteria</taxon>
        <taxon>Bacillati</taxon>
        <taxon>Bacillota</taxon>
        <taxon>Clostridia</taxon>
        <taxon>Thermoanaerobacterales</taxon>
        <taxon>Thermoanaerobacteraceae</taxon>
        <taxon>Ammonifex</taxon>
    </lineage>
</organism>
<dbReference type="InterPro" id="IPR001091">
    <property type="entry name" value="RM_Methyltransferase"/>
</dbReference>
<dbReference type="Gene3D" id="3.40.50.150">
    <property type="entry name" value="Vaccinia Virus protein VP39"/>
    <property type="match status" value="1"/>
</dbReference>
<dbReference type="Proteomes" id="UP000002620">
    <property type="component" value="Chromosome"/>
</dbReference>
<comment type="similarity">
    <text evidence="1">Belongs to the N(4)/N(6)-methyltransferase family.</text>
</comment>
<dbReference type="GO" id="GO:0003677">
    <property type="term" value="F:DNA binding"/>
    <property type="evidence" value="ECO:0007669"/>
    <property type="project" value="InterPro"/>
</dbReference>
<dbReference type="STRING" id="429009.Adeg_0826"/>
<evidence type="ECO:0000256" key="2">
    <source>
        <dbReference type="ARBA" id="ARBA00022603"/>
    </source>
</evidence>
<protein>
    <submittedName>
        <fullName evidence="7">DNA methylase N-4/N-6 domain protein</fullName>
    </submittedName>
</protein>
<keyword evidence="3" id="KW-0808">Transferase</keyword>
<dbReference type="InterPro" id="IPR029063">
    <property type="entry name" value="SAM-dependent_MTases_sf"/>
</dbReference>
<reference evidence="7 8" key="1">
    <citation type="submission" date="2009-10" db="EMBL/GenBank/DDBJ databases">
        <title>Complete sequence of chromosome of Ammonifex degensii KC4.</title>
        <authorList>
            <consortium name="US DOE Joint Genome Institute"/>
            <person name="Kerfeld C."/>
            <person name="Goodner B."/>
            <person name="Huber H."/>
            <person name="Stetter K."/>
            <person name="Lucas S."/>
            <person name="Copeland A."/>
            <person name="Lapidus A."/>
            <person name="Glavina del Rio T."/>
            <person name="Dalin E."/>
            <person name="Tice H."/>
            <person name="Bruce D."/>
            <person name="Goodwin L."/>
            <person name="Pitluck S."/>
            <person name="Saunders E."/>
            <person name="Brettin T."/>
            <person name="Detter J.C."/>
            <person name="Han C."/>
            <person name="Larimer F."/>
            <person name="Land M."/>
            <person name="Hauser L."/>
            <person name="Kyrpides N."/>
            <person name="Ovchinnikova G."/>
            <person name="Richardson P."/>
        </authorList>
    </citation>
    <scope>NUCLEOTIDE SEQUENCE [LARGE SCALE GENOMIC DNA]</scope>
    <source>
        <strain evidence="8">DSM 10501 / KC4</strain>
    </source>
</reference>
<dbReference type="KEGG" id="adg:Adeg_0826"/>
<dbReference type="GO" id="GO:0032259">
    <property type="term" value="P:methylation"/>
    <property type="evidence" value="ECO:0007669"/>
    <property type="project" value="UniProtKB-KW"/>
</dbReference>
<keyword evidence="5" id="KW-0175">Coiled coil</keyword>
<sequence length="1050" mass="122642">MVERPLEKLQSLFRELFQFDLADLDFGLYRLFHLKRAEIEAFISEQLPREVDAAFQIVADEEREKLQAELDALAREVREQIAEDAILPTGEIRPEHLSSTAKVVRELAERYESVRQKVATVQVAEKDKADVFNYLYNFFKRYYEDGDFIPKRRYGTQETYAVPYNGEEVFFHWANRDQHYVKTAERFRDYAFKVADLTGEYRVHFVMTEASVPKDNTKGNARYFFPRPDLATYDVEKREFTLPFEYRPLTPKEAEQYGNNGKVQEAIIEEALPCILEAVPGDNLRALLSQPVSEGEGAPTVLLKRLRHFCRRNTSDYFIHKDLRGFLSRELEFYIKDQILHLMDLEADLEAKRRVVRTFRKLAEKVIDFLAVIENAQKTLFEKKKFVLETDYLIPVQYVPREFWPEILRNEEQLEEWRHWLAVSDEINEAFLEAHPTLSVHTKHFDRSFVHHLLETLPFDDLDEATDGILVHGENYQALRLLEGRYQEQVKCVYIDPPYNSPSSEIIYKNNYKHSTWATLMFERLRASKALLQKGGTIAIAIDDHEVVTLKALMPLVFPGEIETVVVRSNPAGRSTPKGFSVQHEYVVFGWKGGKDAVVGRLQHTEDQVERYEEKDKNGAYEWVNFRKHGGFRRESPRMFYPIFVNRETRAWRVPEMNWSDESKEWILLEQPADNEQILWPIDERGQERRWKWSVERLQANKDKVKVGVDRNGNLALYVKSYKPEGRTPPTWWEKKEYSATDWGTRTLSNLFGVSKPFDYPKAVELVKDCLRVGSVAASDIVLDFFAGSGTTAHAVIELNREDSGQRKFILVEIGEYFDTVLLPRVAKVMFAPEWRGGRPQRLPTPEEVECTPRLVKILRLESYEDTLHNLAATVERQAKDVRVQEWETAYKALAGEDVYRLRYWLELPLKEAETCLRALDLRRPFAYCLEILTDDGPVQKPVDLVETFNYLYGLRVRRYETWRNPDDGGRAYRIVKATDREGKRRILVIWRDMDGLDPEKERAFLEGQIAAMRQNGEVWDEVLINGDTPTPGVISLDPLFKRLMMEGET</sequence>
<evidence type="ECO:0000256" key="5">
    <source>
        <dbReference type="SAM" id="Coils"/>
    </source>
</evidence>
<evidence type="ECO:0000256" key="4">
    <source>
        <dbReference type="ARBA" id="ARBA00022747"/>
    </source>
</evidence>
<dbReference type="GO" id="GO:0009307">
    <property type="term" value="P:DNA restriction-modification system"/>
    <property type="evidence" value="ECO:0007669"/>
    <property type="project" value="UniProtKB-KW"/>
</dbReference>
<evidence type="ECO:0000313" key="8">
    <source>
        <dbReference type="Proteomes" id="UP000002620"/>
    </source>
</evidence>
<proteinExistence type="inferred from homology"/>
<dbReference type="InterPro" id="IPR002941">
    <property type="entry name" value="DNA_methylase_N4/N6"/>
</dbReference>
<dbReference type="PROSITE" id="PS00092">
    <property type="entry name" value="N6_MTASE"/>
    <property type="match status" value="1"/>
</dbReference>
<dbReference type="AlphaFoldDB" id="C9RCJ0"/>
<dbReference type="Pfam" id="PF01555">
    <property type="entry name" value="N6_N4_Mtase"/>
    <property type="match status" value="1"/>
</dbReference>
<dbReference type="eggNOG" id="COG2189">
    <property type="taxonomic scope" value="Bacteria"/>
</dbReference>
<dbReference type="SUPFAM" id="SSF53335">
    <property type="entry name" value="S-adenosyl-L-methionine-dependent methyltransferases"/>
    <property type="match status" value="1"/>
</dbReference>
<dbReference type="REBASE" id="22168">
    <property type="entry name" value="M.AdeKC4ORF826P"/>
</dbReference>
<name>C9RCJ0_AMMDK</name>
<evidence type="ECO:0000256" key="1">
    <source>
        <dbReference type="ARBA" id="ARBA00006594"/>
    </source>
</evidence>
<dbReference type="RefSeq" id="WP_015738844.1">
    <property type="nucleotide sequence ID" value="NC_013385.1"/>
</dbReference>
<gene>
    <name evidence="7" type="ordered locus">Adeg_0826</name>
</gene>
<keyword evidence="2 7" id="KW-0489">Methyltransferase</keyword>
<evidence type="ECO:0000259" key="6">
    <source>
        <dbReference type="Pfam" id="PF01555"/>
    </source>
</evidence>
<dbReference type="EMBL" id="CP001785">
    <property type="protein sequence ID" value="ACX51967.1"/>
    <property type="molecule type" value="Genomic_DNA"/>
</dbReference>
<keyword evidence="8" id="KW-1185">Reference proteome</keyword>
<dbReference type="GO" id="GO:0008170">
    <property type="term" value="F:N-methyltransferase activity"/>
    <property type="evidence" value="ECO:0007669"/>
    <property type="project" value="InterPro"/>
</dbReference>
<feature type="coiled-coil region" evidence="5">
    <location>
        <begin position="56"/>
        <end position="83"/>
    </location>
</feature>
<keyword evidence="4" id="KW-0680">Restriction system</keyword>
<accession>C9RCJ0</accession>
<dbReference type="PRINTS" id="PR00508">
    <property type="entry name" value="S21N4MTFRASE"/>
</dbReference>